<evidence type="ECO:0000259" key="5">
    <source>
        <dbReference type="PROSITE" id="PS50045"/>
    </source>
</evidence>
<keyword evidence="3" id="KW-0805">Transcription regulation</keyword>
<dbReference type="CDD" id="cd00009">
    <property type="entry name" value="AAA"/>
    <property type="match status" value="1"/>
</dbReference>
<name>A0ABS8DDN6_9FIRM</name>
<evidence type="ECO:0000313" key="6">
    <source>
        <dbReference type="EMBL" id="MCB7386527.1"/>
    </source>
</evidence>
<dbReference type="PROSITE" id="PS00688">
    <property type="entry name" value="SIGMA54_INTERACT_3"/>
    <property type="match status" value="1"/>
</dbReference>
<dbReference type="InterPro" id="IPR025944">
    <property type="entry name" value="Sigma_54_int_dom_CS"/>
</dbReference>
<dbReference type="PANTHER" id="PTHR32071">
    <property type="entry name" value="TRANSCRIPTIONAL REGULATORY PROTEIN"/>
    <property type="match status" value="1"/>
</dbReference>
<keyword evidence="4" id="KW-0804">Transcription</keyword>
<dbReference type="SUPFAM" id="SSF52540">
    <property type="entry name" value="P-loop containing nucleoside triphosphate hydrolases"/>
    <property type="match status" value="1"/>
</dbReference>
<keyword evidence="7" id="KW-1185">Reference proteome</keyword>
<evidence type="ECO:0000256" key="1">
    <source>
        <dbReference type="ARBA" id="ARBA00022741"/>
    </source>
</evidence>
<dbReference type="InterPro" id="IPR002197">
    <property type="entry name" value="HTH_Fis"/>
</dbReference>
<dbReference type="Gene3D" id="3.40.50.300">
    <property type="entry name" value="P-loop containing nucleotide triphosphate hydrolases"/>
    <property type="match status" value="1"/>
</dbReference>
<comment type="caution">
    <text evidence="6">The sequence shown here is derived from an EMBL/GenBank/DDBJ whole genome shotgun (WGS) entry which is preliminary data.</text>
</comment>
<dbReference type="Gene3D" id="1.10.10.60">
    <property type="entry name" value="Homeodomain-like"/>
    <property type="match status" value="1"/>
</dbReference>
<dbReference type="InterPro" id="IPR003593">
    <property type="entry name" value="AAA+_ATPase"/>
</dbReference>
<dbReference type="SUPFAM" id="SSF46689">
    <property type="entry name" value="Homeodomain-like"/>
    <property type="match status" value="1"/>
</dbReference>
<dbReference type="InterPro" id="IPR009057">
    <property type="entry name" value="Homeodomain-like_sf"/>
</dbReference>
<dbReference type="InterPro" id="IPR058031">
    <property type="entry name" value="AAA_lid_NorR"/>
</dbReference>
<dbReference type="Pfam" id="PF25601">
    <property type="entry name" value="AAA_lid_14"/>
    <property type="match status" value="1"/>
</dbReference>
<dbReference type="InterPro" id="IPR027417">
    <property type="entry name" value="P-loop_NTPase"/>
</dbReference>
<dbReference type="Pfam" id="PF02954">
    <property type="entry name" value="HTH_8"/>
    <property type="match status" value="1"/>
</dbReference>
<evidence type="ECO:0000256" key="4">
    <source>
        <dbReference type="ARBA" id="ARBA00023163"/>
    </source>
</evidence>
<dbReference type="PRINTS" id="PR01590">
    <property type="entry name" value="HTHFIS"/>
</dbReference>
<evidence type="ECO:0000313" key="7">
    <source>
        <dbReference type="Proteomes" id="UP001299546"/>
    </source>
</evidence>
<proteinExistence type="predicted"/>
<dbReference type="EMBL" id="JAJCIS010000002">
    <property type="protein sequence ID" value="MCB7386527.1"/>
    <property type="molecule type" value="Genomic_DNA"/>
</dbReference>
<dbReference type="SMART" id="SM00382">
    <property type="entry name" value="AAA"/>
    <property type="match status" value="1"/>
</dbReference>
<evidence type="ECO:0000256" key="3">
    <source>
        <dbReference type="ARBA" id="ARBA00023015"/>
    </source>
</evidence>
<sequence>MNVKQKEEIQKEFFLQTKSPAFQKSLDYCAQVASANSNVLLIGESGSGKEVAAKYIHALSSRAEKPLVSVNCNAFTETLLEAELFGYEQGAFTGASKSHTGKFELADQGTFFLDEIGDLNVTTQIKLLRTIETKMVERIGSNKKRHIEFRLISATNRDLSKAIIDGLYREDFFYRISTIVIKIPALRERKEDLKDMIMYFLDEMQRVNRIEITHIEPVVWDFLMNYEYPGNIRELKNLAERMVVLSKDGIITESALPVMYNIGKKPIHDVVDRDSVDDIVSWKEFKERTEKEYLQHVLHVVNGNVAEAARRLGISSRQIFNKIGEYGIR</sequence>
<evidence type="ECO:0000256" key="2">
    <source>
        <dbReference type="ARBA" id="ARBA00022840"/>
    </source>
</evidence>
<feature type="domain" description="Sigma-54 factor interaction" evidence="5">
    <location>
        <begin position="15"/>
        <end position="244"/>
    </location>
</feature>
<keyword evidence="2" id="KW-0067">ATP-binding</keyword>
<dbReference type="Gene3D" id="1.10.8.60">
    <property type="match status" value="1"/>
</dbReference>
<accession>A0ABS8DDN6</accession>
<dbReference type="Proteomes" id="UP001299546">
    <property type="component" value="Unassembled WGS sequence"/>
</dbReference>
<protein>
    <submittedName>
        <fullName evidence="6">Sigma-54 dependent transcriptional regulator</fullName>
    </submittedName>
</protein>
<dbReference type="Pfam" id="PF00158">
    <property type="entry name" value="Sigma54_activat"/>
    <property type="match status" value="1"/>
</dbReference>
<keyword evidence="1" id="KW-0547">Nucleotide-binding</keyword>
<dbReference type="RefSeq" id="WP_154670272.1">
    <property type="nucleotide sequence ID" value="NZ_JAJCIQ010000002.1"/>
</dbReference>
<gene>
    <name evidence="6" type="ORF">LIZ65_04435</name>
</gene>
<dbReference type="InterPro" id="IPR002078">
    <property type="entry name" value="Sigma_54_int"/>
</dbReference>
<reference evidence="6 7" key="1">
    <citation type="submission" date="2021-10" db="EMBL/GenBank/DDBJ databases">
        <title>Collection of gut derived symbiotic bacterial strains cultured from healthy donors.</title>
        <authorList>
            <person name="Lin H."/>
            <person name="Littmann E."/>
            <person name="Kohout C."/>
            <person name="Pamer E.G."/>
        </authorList>
    </citation>
    <scope>NUCLEOTIDE SEQUENCE [LARGE SCALE GENOMIC DNA]</scope>
    <source>
        <strain evidence="6 7">DFI.1.165</strain>
    </source>
</reference>
<dbReference type="PROSITE" id="PS50045">
    <property type="entry name" value="SIGMA54_INTERACT_4"/>
    <property type="match status" value="1"/>
</dbReference>
<organism evidence="6 7">
    <name type="scientific">Bariatricus massiliensis</name>
    <dbReference type="NCBI Taxonomy" id="1745713"/>
    <lineage>
        <taxon>Bacteria</taxon>
        <taxon>Bacillati</taxon>
        <taxon>Bacillota</taxon>
        <taxon>Clostridia</taxon>
        <taxon>Lachnospirales</taxon>
        <taxon>Lachnospiraceae</taxon>
        <taxon>Bariatricus</taxon>
    </lineage>
</organism>